<sequence>MEPASPPSPLPAPSITKVRRNLDLLTSSFNKIGMKSDILLDLEDRLKLEASSEAKRGKIIKFMENLAFDEDELICWHSLPTPYPNSGQTISRWKSSKSN</sequence>
<protein>
    <submittedName>
        <fullName evidence="1">Uncharacterized protein</fullName>
    </submittedName>
</protein>
<proteinExistence type="predicted"/>
<comment type="caution">
    <text evidence="1">The sequence shown here is derived from an EMBL/GenBank/DDBJ whole genome shotgun (WGS) entry which is preliminary data.</text>
</comment>
<keyword evidence="2" id="KW-1185">Reference proteome</keyword>
<organism evidence="1 2">
    <name type="scientific">Datura stramonium</name>
    <name type="common">Jimsonweed</name>
    <name type="synonym">Common thornapple</name>
    <dbReference type="NCBI Taxonomy" id="4076"/>
    <lineage>
        <taxon>Eukaryota</taxon>
        <taxon>Viridiplantae</taxon>
        <taxon>Streptophyta</taxon>
        <taxon>Embryophyta</taxon>
        <taxon>Tracheophyta</taxon>
        <taxon>Spermatophyta</taxon>
        <taxon>Magnoliopsida</taxon>
        <taxon>eudicotyledons</taxon>
        <taxon>Gunneridae</taxon>
        <taxon>Pentapetalae</taxon>
        <taxon>asterids</taxon>
        <taxon>lamiids</taxon>
        <taxon>Solanales</taxon>
        <taxon>Solanaceae</taxon>
        <taxon>Solanoideae</taxon>
        <taxon>Datureae</taxon>
        <taxon>Datura</taxon>
    </lineage>
</organism>
<dbReference type="EMBL" id="JACEIK010003686">
    <property type="protein sequence ID" value="MCD9642712.1"/>
    <property type="molecule type" value="Genomic_DNA"/>
</dbReference>
<reference evidence="1 2" key="1">
    <citation type="journal article" date="2021" name="BMC Genomics">
        <title>Datura genome reveals duplications of psychoactive alkaloid biosynthetic genes and high mutation rate following tissue culture.</title>
        <authorList>
            <person name="Rajewski A."/>
            <person name="Carter-House D."/>
            <person name="Stajich J."/>
            <person name="Litt A."/>
        </authorList>
    </citation>
    <scope>NUCLEOTIDE SEQUENCE [LARGE SCALE GENOMIC DNA]</scope>
    <source>
        <strain evidence="1">AR-01</strain>
    </source>
</reference>
<name>A0ABS8V8L0_DATST</name>
<accession>A0ABS8V8L0</accession>
<evidence type="ECO:0000313" key="2">
    <source>
        <dbReference type="Proteomes" id="UP000823775"/>
    </source>
</evidence>
<gene>
    <name evidence="1" type="ORF">HAX54_029620</name>
</gene>
<dbReference type="Proteomes" id="UP000823775">
    <property type="component" value="Unassembled WGS sequence"/>
</dbReference>
<evidence type="ECO:0000313" key="1">
    <source>
        <dbReference type="EMBL" id="MCD9642712.1"/>
    </source>
</evidence>